<dbReference type="Gene3D" id="3.30.2320.10">
    <property type="entry name" value="hypothetical protein PF0899 domain"/>
    <property type="match status" value="1"/>
</dbReference>
<dbReference type="EMBL" id="CP016757">
    <property type="protein sequence ID" value="ANZ45460.1"/>
    <property type="molecule type" value="Genomic_DNA"/>
</dbReference>
<feature type="domain" description="Phage capsid-like C-terminal" evidence="3">
    <location>
        <begin position="138"/>
        <end position="415"/>
    </location>
</feature>
<dbReference type="Proteomes" id="UP000093044">
    <property type="component" value="Chromosome"/>
</dbReference>
<dbReference type="SUPFAM" id="SSF56563">
    <property type="entry name" value="Major capsid protein gp5"/>
    <property type="match status" value="1"/>
</dbReference>
<keyword evidence="5" id="KW-1185">Reference proteome</keyword>
<gene>
    <name evidence="4" type="ORF">BED41_10505</name>
</gene>
<comment type="subcellular location">
    <subcellularLocation>
        <location evidence="1">Virion</location>
    </subcellularLocation>
</comment>
<evidence type="ECO:0000256" key="1">
    <source>
        <dbReference type="ARBA" id="ARBA00004328"/>
    </source>
</evidence>
<accession>A0A1B2I663</accession>
<evidence type="ECO:0000259" key="3">
    <source>
        <dbReference type="Pfam" id="PF05065"/>
    </source>
</evidence>
<dbReference type="RefSeq" id="WP_066745790.1">
    <property type="nucleotide sequence ID" value="NZ_CP016757.1"/>
</dbReference>
<keyword evidence="2" id="KW-0175">Coiled coil</keyword>
<evidence type="ECO:0000256" key="2">
    <source>
        <dbReference type="SAM" id="Coils"/>
    </source>
</evidence>
<evidence type="ECO:0000313" key="4">
    <source>
        <dbReference type="EMBL" id="ANZ45460.1"/>
    </source>
</evidence>
<name>A0A1B2I663_9BACT</name>
<dbReference type="AlphaFoldDB" id="A0A1B2I663"/>
<protein>
    <recommendedName>
        <fullName evidence="3">Phage capsid-like C-terminal domain-containing protein</fullName>
    </recommendedName>
</protein>
<dbReference type="NCBIfam" id="TIGR01554">
    <property type="entry name" value="major_cap_HK97"/>
    <property type="match status" value="1"/>
</dbReference>
<dbReference type="InterPro" id="IPR054612">
    <property type="entry name" value="Phage_capsid-like_C"/>
</dbReference>
<proteinExistence type="predicted"/>
<dbReference type="GeneID" id="83058278"/>
<feature type="coiled-coil region" evidence="2">
    <location>
        <begin position="29"/>
        <end position="56"/>
    </location>
</feature>
<dbReference type="Pfam" id="PF05065">
    <property type="entry name" value="Phage_capsid"/>
    <property type="match status" value="1"/>
</dbReference>
<dbReference type="Gene3D" id="3.30.2400.10">
    <property type="entry name" value="Major capsid protein gp5"/>
    <property type="match status" value="1"/>
</dbReference>
<reference evidence="4" key="1">
    <citation type="submission" date="2016-08" db="EMBL/GenBank/DDBJ databases">
        <title>Complete genome of Cloacibacillus porcorum.</title>
        <authorList>
            <person name="Looft T."/>
            <person name="Bayles D.O."/>
            <person name="Alt D.P."/>
        </authorList>
    </citation>
    <scope>NUCLEOTIDE SEQUENCE [LARGE SCALE GENOMIC DNA]</scope>
    <source>
        <strain evidence="4">CL-84</strain>
    </source>
</reference>
<evidence type="ECO:0000313" key="5">
    <source>
        <dbReference type="Proteomes" id="UP000093044"/>
    </source>
</evidence>
<sequence>MTVEEYKNKRNELMSAATDAVTSGDVEAAAAKRAEIEALDEEYDAEQRELANLAALKERKIVDITTSRDNMLTPQNLMPAESMLKPQNEDEVYRKAFAHTLMGFMLPKEEAEIFDKINKRIAPGEIENVTQTAATHTVVIPKTLVDAIWKEMGERHPILNAVPKTFVKGKLSYPFEAVSGDNAEFYDEDTEVVEGTFTIEALDLDGYELAKALNISWKLQKMSIDSFLAYVANLVAEKMANALAAAVVEGKGVAGASDSWKSQPQGIVTALNAETNTPQVLTWTPSTDEVTYAKMTSLMSKIRSGYSAGAVIYAKNDFIWNVLANIKDTAGRPYFIADVISGGVGRLFGHVVYEEDAIPADAMLLGNVGQGYLMNVQEDISLMQDSHMTKRTTTYMGYAILDGKVRTTKAFAYLKKSS</sequence>
<organism evidence="4 5">
    <name type="scientific">Cloacibacillus porcorum</name>
    <dbReference type="NCBI Taxonomy" id="1197717"/>
    <lineage>
        <taxon>Bacteria</taxon>
        <taxon>Thermotogati</taxon>
        <taxon>Synergistota</taxon>
        <taxon>Synergistia</taxon>
        <taxon>Synergistales</taxon>
        <taxon>Synergistaceae</taxon>
        <taxon>Cloacibacillus</taxon>
    </lineage>
</organism>
<dbReference type="KEGG" id="cpor:BED41_10505"/>
<dbReference type="InterPro" id="IPR024455">
    <property type="entry name" value="Phage_capsid"/>
</dbReference>
<dbReference type="STRING" id="1197717.BED41_10505"/>